<keyword evidence="4" id="KW-0255">Endonuclease</keyword>
<accession>A0ABS0YP51</accession>
<dbReference type="Gene3D" id="3.40.570.10">
    <property type="entry name" value="Extracellular Endonuclease, subunit A"/>
    <property type="match status" value="1"/>
</dbReference>
<dbReference type="RefSeq" id="WP_199394231.1">
    <property type="nucleotide sequence ID" value="NZ_JAEMHK010000003.1"/>
</dbReference>
<dbReference type="PANTHER" id="PTHR13966:SF5">
    <property type="entry name" value="ENDONUCLEASE G, MITOCHONDRIAL"/>
    <property type="match status" value="1"/>
</dbReference>
<proteinExistence type="predicted"/>
<dbReference type="Proteomes" id="UP000641025">
    <property type="component" value="Unassembled WGS sequence"/>
</dbReference>
<dbReference type="GO" id="GO:0004519">
    <property type="term" value="F:endonuclease activity"/>
    <property type="evidence" value="ECO:0007669"/>
    <property type="project" value="UniProtKB-KW"/>
</dbReference>
<name>A0ABS0YP51_9BACT</name>
<dbReference type="Pfam" id="PF01223">
    <property type="entry name" value="Endonuclease_NS"/>
    <property type="match status" value="1"/>
</dbReference>
<evidence type="ECO:0000313" key="5">
    <source>
        <dbReference type="Proteomes" id="UP000641025"/>
    </source>
</evidence>
<organism evidence="4 5">
    <name type="scientific">Geomonas propionica</name>
    <dbReference type="NCBI Taxonomy" id="2798582"/>
    <lineage>
        <taxon>Bacteria</taxon>
        <taxon>Pseudomonadati</taxon>
        <taxon>Thermodesulfobacteriota</taxon>
        <taxon>Desulfuromonadia</taxon>
        <taxon>Geobacterales</taxon>
        <taxon>Geobacteraceae</taxon>
        <taxon>Geomonas</taxon>
    </lineage>
</organism>
<evidence type="ECO:0000256" key="1">
    <source>
        <dbReference type="SAM" id="SignalP"/>
    </source>
</evidence>
<dbReference type="InterPro" id="IPR001604">
    <property type="entry name" value="Endo_G_ENPP1-like_dom"/>
</dbReference>
<dbReference type="SUPFAM" id="SSF54060">
    <property type="entry name" value="His-Me finger endonucleases"/>
    <property type="match status" value="1"/>
</dbReference>
<dbReference type="InterPro" id="IPR020821">
    <property type="entry name" value="ENPP1-3/EXOG-like_nuc-like"/>
</dbReference>
<dbReference type="EMBL" id="JAEMHK010000003">
    <property type="protein sequence ID" value="MBJ6799729.1"/>
    <property type="molecule type" value="Genomic_DNA"/>
</dbReference>
<comment type="caution">
    <text evidence="4">The sequence shown here is derived from an EMBL/GenBank/DDBJ whole genome shotgun (WGS) entry which is preliminary data.</text>
</comment>
<dbReference type="InterPro" id="IPR040255">
    <property type="entry name" value="Non-specific_endonuclease"/>
</dbReference>
<protein>
    <submittedName>
        <fullName evidence="4">DNA/RNA non-specific endonuclease</fullName>
    </submittedName>
</protein>
<dbReference type="SMART" id="SM00477">
    <property type="entry name" value="NUC"/>
    <property type="match status" value="1"/>
</dbReference>
<feature type="domain" description="DNA/RNA non-specific endonuclease/pyrophosphatase/phosphodiesterase" evidence="3">
    <location>
        <begin position="49"/>
        <end position="239"/>
    </location>
</feature>
<evidence type="ECO:0000259" key="3">
    <source>
        <dbReference type="SMART" id="SM00892"/>
    </source>
</evidence>
<reference evidence="4 5" key="1">
    <citation type="submission" date="2020-12" db="EMBL/GenBank/DDBJ databases">
        <title>Geomonas sp. Red259, isolated from paddy soil.</title>
        <authorList>
            <person name="Xu Z."/>
            <person name="Zhang Z."/>
            <person name="Masuda Y."/>
            <person name="Itoh H."/>
            <person name="Senoo K."/>
        </authorList>
    </citation>
    <scope>NUCLEOTIDE SEQUENCE [LARGE SCALE GENOMIC DNA]</scope>
    <source>
        <strain evidence="4 5">Red259</strain>
    </source>
</reference>
<dbReference type="PANTHER" id="PTHR13966">
    <property type="entry name" value="ENDONUCLEASE RELATED"/>
    <property type="match status" value="1"/>
</dbReference>
<feature type="chain" id="PRO_5047210812" evidence="1">
    <location>
        <begin position="20"/>
        <end position="256"/>
    </location>
</feature>
<feature type="domain" description="ENPP1-3/EXOG-like endonuclease/phosphodiesterase" evidence="2">
    <location>
        <begin position="50"/>
        <end position="239"/>
    </location>
</feature>
<keyword evidence="4" id="KW-0378">Hydrolase</keyword>
<dbReference type="InterPro" id="IPR044925">
    <property type="entry name" value="His-Me_finger_sf"/>
</dbReference>
<sequence>MKSFVAIVVGTFIAAQTWAADTACPEHFAAGRPPLVINAKLAAKTKELCNSGYGALHSGITKTPLYSAEHLTQERLVQGKGLRRQSEFHPDDRLPSSDRAELRDYARSGYDRGHVAPSGDMFDLTSQEESFSLANMIPQEPSVNRGVWERIESGVRRMARGRGELYIVTGPIFQGEKLQRIGGRVIVPTAVFKAIYDPGRQEAGAYIVDNEPGASAKVISVTELKGVTGLDVFPGVNPRIKDKAMRLPMPKPRKQR</sequence>
<evidence type="ECO:0000259" key="2">
    <source>
        <dbReference type="SMART" id="SM00477"/>
    </source>
</evidence>
<gene>
    <name evidence="4" type="ORF">JFN90_06215</name>
</gene>
<feature type="signal peptide" evidence="1">
    <location>
        <begin position="1"/>
        <end position="19"/>
    </location>
</feature>
<dbReference type="SMART" id="SM00892">
    <property type="entry name" value="Endonuclease_NS"/>
    <property type="match status" value="1"/>
</dbReference>
<dbReference type="InterPro" id="IPR044929">
    <property type="entry name" value="DNA/RNA_non-sp_Endonuclease_sf"/>
</dbReference>
<keyword evidence="1" id="KW-0732">Signal</keyword>
<keyword evidence="4" id="KW-0540">Nuclease</keyword>
<keyword evidence="5" id="KW-1185">Reference proteome</keyword>
<evidence type="ECO:0000313" key="4">
    <source>
        <dbReference type="EMBL" id="MBJ6799729.1"/>
    </source>
</evidence>